<gene>
    <name evidence="12" type="ORF">BP5553_08017</name>
</gene>
<dbReference type="GO" id="GO:0047545">
    <property type="term" value="F:(S)-2-hydroxyglutarate dehydrogenase activity"/>
    <property type="evidence" value="ECO:0007669"/>
    <property type="project" value="UniProtKB-EC"/>
</dbReference>
<dbReference type="Pfam" id="PF01266">
    <property type="entry name" value="DAO"/>
    <property type="match status" value="1"/>
</dbReference>
<feature type="compositionally biased region" description="Low complexity" evidence="9">
    <location>
        <begin position="580"/>
        <end position="590"/>
    </location>
</feature>
<proteinExistence type="inferred from homology"/>
<evidence type="ECO:0000256" key="9">
    <source>
        <dbReference type="SAM" id="MobiDB-lite"/>
    </source>
</evidence>
<organism evidence="12 13">
    <name type="scientific">Venustampulla echinocandica</name>
    <dbReference type="NCBI Taxonomy" id="2656787"/>
    <lineage>
        <taxon>Eukaryota</taxon>
        <taxon>Fungi</taxon>
        <taxon>Dikarya</taxon>
        <taxon>Ascomycota</taxon>
        <taxon>Pezizomycotina</taxon>
        <taxon>Leotiomycetes</taxon>
        <taxon>Helotiales</taxon>
        <taxon>Pleuroascaceae</taxon>
        <taxon>Venustampulla</taxon>
    </lineage>
</organism>
<comment type="similarity">
    <text evidence="6">Belongs to the L2HGDH family.</text>
</comment>
<feature type="region of interest" description="Disordered" evidence="9">
    <location>
        <begin position="579"/>
        <end position="613"/>
    </location>
</feature>
<dbReference type="EC" id="1.1.99.2" evidence="7"/>
<evidence type="ECO:0000256" key="4">
    <source>
        <dbReference type="ARBA" id="ARBA00023002"/>
    </source>
</evidence>
<dbReference type="AlphaFoldDB" id="A0A370TFH0"/>
<dbReference type="OrthoDB" id="498204at2759"/>
<evidence type="ECO:0000313" key="13">
    <source>
        <dbReference type="Proteomes" id="UP000254866"/>
    </source>
</evidence>
<feature type="region of interest" description="Disordered" evidence="9">
    <location>
        <begin position="105"/>
        <end position="144"/>
    </location>
</feature>
<evidence type="ECO:0000256" key="2">
    <source>
        <dbReference type="ARBA" id="ARBA00022630"/>
    </source>
</evidence>
<dbReference type="PANTHER" id="PTHR43104:SF4">
    <property type="entry name" value="L-2-HYDROXYGLUTARATE DEHYDROGENASE, MITOCHONDRIAL"/>
    <property type="match status" value="1"/>
</dbReference>
<feature type="domain" description="FAD dependent oxidoreductase" evidence="10">
    <location>
        <begin position="693"/>
        <end position="1059"/>
    </location>
</feature>
<evidence type="ECO:0000259" key="10">
    <source>
        <dbReference type="Pfam" id="PF01266"/>
    </source>
</evidence>
<dbReference type="EMBL" id="NPIC01000008">
    <property type="protein sequence ID" value="RDL33649.1"/>
    <property type="molecule type" value="Genomic_DNA"/>
</dbReference>
<dbReference type="InterPro" id="IPR019417">
    <property type="entry name" value="DUF2415"/>
</dbReference>
<evidence type="ECO:0000256" key="6">
    <source>
        <dbReference type="ARBA" id="ARBA00037941"/>
    </source>
</evidence>
<evidence type="ECO:0000256" key="7">
    <source>
        <dbReference type="ARBA" id="ARBA00038878"/>
    </source>
</evidence>
<keyword evidence="13" id="KW-1185">Reference proteome</keyword>
<comment type="caution">
    <text evidence="12">The sequence shown here is derived from an EMBL/GenBank/DDBJ whole genome shotgun (WGS) entry which is preliminary data.</text>
</comment>
<feature type="region of interest" description="Disordered" evidence="9">
    <location>
        <begin position="517"/>
        <end position="540"/>
    </location>
</feature>
<dbReference type="PANTHER" id="PTHR43104">
    <property type="entry name" value="L-2-HYDROXYGLUTARATE DEHYDROGENASE, MITOCHONDRIAL"/>
    <property type="match status" value="1"/>
</dbReference>
<dbReference type="Pfam" id="PF10313">
    <property type="entry name" value="DUF2415"/>
    <property type="match status" value="1"/>
</dbReference>
<keyword evidence="4" id="KW-0560">Oxidoreductase</keyword>
<reference evidence="12 13" key="1">
    <citation type="journal article" date="2018" name="IMA Fungus">
        <title>IMA Genome-F 9: Draft genome sequence of Annulohypoxylon stygium, Aspergillus mulundensis, Berkeleyomyces basicola (syn. Thielaviopsis basicola), Ceratocystis smalleyi, two Cercospora beticola strains, Coleophoma cylindrospora, Fusarium fracticaudum, Phialophora cf. hyalina, and Morchella septimelata.</title>
        <authorList>
            <person name="Wingfield B.D."/>
            <person name="Bills G.F."/>
            <person name="Dong Y."/>
            <person name="Huang W."/>
            <person name="Nel W.J."/>
            <person name="Swalarsk-Parry B.S."/>
            <person name="Vaghefi N."/>
            <person name="Wilken P.M."/>
            <person name="An Z."/>
            <person name="de Beer Z.W."/>
            <person name="De Vos L."/>
            <person name="Chen L."/>
            <person name="Duong T.A."/>
            <person name="Gao Y."/>
            <person name="Hammerbacher A."/>
            <person name="Kikkert J.R."/>
            <person name="Li Y."/>
            <person name="Li H."/>
            <person name="Li K."/>
            <person name="Li Q."/>
            <person name="Liu X."/>
            <person name="Ma X."/>
            <person name="Naidoo K."/>
            <person name="Pethybridge S.J."/>
            <person name="Sun J."/>
            <person name="Steenkamp E.T."/>
            <person name="van der Nest M.A."/>
            <person name="van Wyk S."/>
            <person name="Wingfield M.J."/>
            <person name="Xiong C."/>
            <person name="Yue Q."/>
            <person name="Zhang X."/>
        </authorList>
    </citation>
    <scope>NUCLEOTIDE SEQUENCE [LARGE SCALE GENOMIC DNA]</scope>
    <source>
        <strain evidence="12 13">BP 5553</strain>
    </source>
</reference>
<dbReference type="Gene3D" id="3.30.9.10">
    <property type="entry name" value="D-Amino Acid Oxidase, subunit A, domain 2"/>
    <property type="match status" value="1"/>
</dbReference>
<dbReference type="InterPro" id="IPR015943">
    <property type="entry name" value="WD40/YVTN_repeat-like_dom_sf"/>
</dbReference>
<protein>
    <recommendedName>
        <fullName evidence="8">L-2-hydroxyglutarate dehydrogenase, mitochondrial</fullName>
        <ecNumber evidence="7">1.1.99.2</ecNumber>
    </recommendedName>
</protein>
<feature type="compositionally biased region" description="Polar residues" evidence="9">
    <location>
        <begin position="133"/>
        <end position="143"/>
    </location>
</feature>
<keyword evidence="2" id="KW-0285">Flavoprotein</keyword>
<dbReference type="GeneID" id="43600866"/>
<evidence type="ECO:0000256" key="1">
    <source>
        <dbReference type="ARBA" id="ARBA00001974"/>
    </source>
</evidence>
<dbReference type="InterPro" id="IPR036188">
    <property type="entry name" value="FAD/NAD-bd_sf"/>
</dbReference>
<feature type="compositionally biased region" description="Basic and acidic residues" evidence="9">
    <location>
        <begin position="520"/>
        <end position="533"/>
    </location>
</feature>
<name>A0A370TFH0_9HELO</name>
<evidence type="ECO:0000256" key="3">
    <source>
        <dbReference type="ARBA" id="ARBA00022827"/>
    </source>
</evidence>
<sequence>MAVKDKSLYHATDDLILANPRKYYRALIHTSHWQLRSLISSPQQDVVFYPSENEIIRLNTRTREREVITTLSFPPRCLKASGDWVCCGGDDGHYVTVCLDEGRRSIPSSNTDPDARLPLDLDPPRRSSLHVPSPTSDAITTPLGSRGPLFTKATKIGTEIVNCIELWAPTSTSSPKAYKIPVAVVSNNDRTVSIVDVSESQVLEELVFPDCINVAVMSPDGELLIALCDDPYLYVHERVQKPPVKKKQPEANQNAQYEWRLRGRIQLEGQKESDKTVMRGSFAASFSSSGKYLAVATQYGVISIFDTATIAREDADSLLEVFTSSRPGREAGTGAVRAMQFSPGPFDLLAWTESSGRACVADVRNFFRSRQLLEIDSHAEGVERIIVTERAGEPVIDPRLRSFRAESPYPSSTSPDFMSLDIERSRQLRQLTREMMDRHQAPLTSEELDVLQAHRIARRQRDAANAAREALASAAANSRSVPSSRIFRGSQRLMPSATVMQDFVSSERSPPSIRAYISDRNQDRNQNRERRSQLDPGSRHVNMFQLAESTVENETGTENDASSNLERLSLSVAPRLAAIGSDPVGSDSSPSPWPELDSLYRPRPPSDPPITRSARVQIEADDDVRTDFANRLRQPWRPLNDRPTRGLLFRDETSSILRGTPRSGTVATMGCSWSQDGRILYVGAEDGIHEYHVIGAGAVGLAIARQLAGRDGTSTVLIERNGAVGMETSSRNSEVIHAGLYYGADSLKTRLCIRGRQMMYVLCTKYSIPHANMGKWIVAQTDQQWNELTKLHAFTRTIEGAPTHFVSSEQAAREEPHVQAKAGILASPTTGIIDSHAYMQFLLGDLEERGGDVALHSPVVKISPLGKNGSAGWEITTRDEKSGEESTFTSETVVNSAGLGACNINNMILPPERHQTAYYAKGNYFSYAASTPTTKHLIYPAPMPGFGGLGTHLTLDIAGRIRFGPDLEWVDSPDDLAVNDARLAEALEQIKMFLPGVKVDAVHPDYAGIRPKLGKTAVAQGKGFMDFVIRKEEGYEGFVNLLGIESPGLTSSLAIAEMVDGLLYR</sequence>
<evidence type="ECO:0000256" key="5">
    <source>
        <dbReference type="ARBA" id="ARBA00036066"/>
    </source>
</evidence>
<dbReference type="RefSeq" id="XP_031866931.1">
    <property type="nucleotide sequence ID" value="XM_032016640.1"/>
</dbReference>
<dbReference type="InterPro" id="IPR006076">
    <property type="entry name" value="FAD-dep_OxRdtase"/>
</dbReference>
<dbReference type="STRING" id="2656787.A0A370TFH0"/>
<dbReference type="SUPFAM" id="SSF51905">
    <property type="entry name" value="FAD/NAD(P)-binding domain"/>
    <property type="match status" value="1"/>
</dbReference>
<comment type="cofactor">
    <cofactor evidence="1">
        <name>FAD</name>
        <dbReference type="ChEBI" id="CHEBI:57692"/>
    </cofactor>
</comment>
<accession>A0A370TFH0</accession>
<dbReference type="InterPro" id="IPR036322">
    <property type="entry name" value="WD40_repeat_dom_sf"/>
</dbReference>
<dbReference type="Gene3D" id="3.50.50.60">
    <property type="entry name" value="FAD/NAD(P)-binding domain"/>
    <property type="match status" value="1"/>
</dbReference>
<comment type="catalytic activity">
    <reaction evidence="5">
        <text>(S)-2-hydroxyglutarate + A = 2-oxoglutarate + AH2</text>
        <dbReference type="Rhea" id="RHEA:21252"/>
        <dbReference type="ChEBI" id="CHEBI:13193"/>
        <dbReference type="ChEBI" id="CHEBI:16782"/>
        <dbReference type="ChEBI" id="CHEBI:16810"/>
        <dbReference type="ChEBI" id="CHEBI:17499"/>
        <dbReference type="EC" id="1.1.99.2"/>
    </reaction>
</comment>
<dbReference type="SUPFAM" id="SSF50978">
    <property type="entry name" value="WD40 repeat-like"/>
    <property type="match status" value="1"/>
</dbReference>
<keyword evidence="3" id="KW-0274">FAD</keyword>
<dbReference type="Gene3D" id="2.130.10.10">
    <property type="entry name" value="YVTN repeat-like/Quinoprotein amine dehydrogenase"/>
    <property type="match status" value="2"/>
</dbReference>
<dbReference type="Proteomes" id="UP000254866">
    <property type="component" value="Unassembled WGS sequence"/>
</dbReference>
<feature type="compositionally biased region" description="Basic and acidic residues" evidence="9">
    <location>
        <begin position="113"/>
        <end position="125"/>
    </location>
</feature>
<evidence type="ECO:0000313" key="12">
    <source>
        <dbReference type="EMBL" id="RDL33649.1"/>
    </source>
</evidence>
<feature type="domain" description="DUF2415" evidence="11">
    <location>
        <begin position="334"/>
        <end position="373"/>
    </location>
</feature>
<evidence type="ECO:0000256" key="8">
    <source>
        <dbReference type="ARBA" id="ARBA00041137"/>
    </source>
</evidence>
<evidence type="ECO:0000259" key="11">
    <source>
        <dbReference type="Pfam" id="PF10313"/>
    </source>
</evidence>